<evidence type="ECO:0000256" key="2">
    <source>
        <dbReference type="ARBA" id="ARBA00023002"/>
    </source>
</evidence>
<keyword evidence="4" id="KW-1185">Reference proteome</keyword>
<name>A0ABX1DCP9_9FLAO</name>
<evidence type="ECO:0000313" key="3">
    <source>
        <dbReference type="EMBL" id="NJX14383.1"/>
    </source>
</evidence>
<dbReference type="PANTHER" id="PTHR24321:SF8">
    <property type="entry name" value="ESTRADIOL 17-BETA-DEHYDROGENASE 8-RELATED"/>
    <property type="match status" value="1"/>
</dbReference>
<dbReference type="InterPro" id="IPR002347">
    <property type="entry name" value="SDR_fam"/>
</dbReference>
<sequence length="257" mass="27756">MSRLKDKVAIITGAADGIGLAISEAFVQEGARVLMADINDEKCQKEAERLANGNNTVIYMHCDIGNTKAVQTLVETCINTFGKIDVLVNNAAVAIPGKVTKMTDDDWDTLMNINLKGAFRCIRACLPHMISAKCGSVINISSTQAHRSWDDWTAYAAAKGGLLSMTNQLAGQFGNKNIRFNSISPGTILTPMLAERVKTEGEEFLKASINQASMLRCGKPEEVAMTAVFLASDEAAFINGDDIKIDGGLSTLPRYFE</sequence>
<dbReference type="Proteomes" id="UP000760545">
    <property type="component" value="Unassembled WGS sequence"/>
</dbReference>
<dbReference type="PRINTS" id="PR00081">
    <property type="entry name" value="GDHRDH"/>
</dbReference>
<gene>
    <name evidence="3" type="ORF">HC176_02645</name>
</gene>
<dbReference type="InterPro" id="IPR036291">
    <property type="entry name" value="NAD(P)-bd_dom_sf"/>
</dbReference>
<dbReference type="SUPFAM" id="SSF51735">
    <property type="entry name" value="NAD(P)-binding Rossmann-fold domains"/>
    <property type="match status" value="1"/>
</dbReference>
<protein>
    <submittedName>
        <fullName evidence="3">SDR family oxidoreductase</fullName>
    </submittedName>
</protein>
<organism evidence="3 4">
    <name type="scientific">Tamlana crocina</name>
    <dbReference type="NCBI Taxonomy" id="393006"/>
    <lineage>
        <taxon>Bacteria</taxon>
        <taxon>Pseudomonadati</taxon>
        <taxon>Bacteroidota</taxon>
        <taxon>Flavobacteriia</taxon>
        <taxon>Flavobacteriales</taxon>
        <taxon>Flavobacteriaceae</taxon>
        <taxon>Tamlana</taxon>
    </lineage>
</organism>
<dbReference type="Pfam" id="PF13561">
    <property type="entry name" value="adh_short_C2"/>
    <property type="match status" value="1"/>
</dbReference>
<evidence type="ECO:0000256" key="1">
    <source>
        <dbReference type="ARBA" id="ARBA00006484"/>
    </source>
</evidence>
<dbReference type="PROSITE" id="PS00061">
    <property type="entry name" value="ADH_SHORT"/>
    <property type="match status" value="1"/>
</dbReference>
<keyword evidence="2" id="KW-0560">Oxidoreductase</keyword>
<evidence type="ECO:0000313" key="4">
    <source>
        <dbReference type="Proteomes" id="UP000760545"/>
    </source>
</evidence>
<comment type="caution">
    <text evidence="3">The sequence shown here is derived from an EMBL/GenBank/DDBJ whole genome shotgun (WGS) entry which is preliminary data.</text>
</comment>
<dbReference type="InterPro" id="IPR020904">
    <property type="entry name" value="Sc_DH/Rdtase_CS"/>
</dbReference>
<dbReference type="Gene3D" id="3.40.50.720">
    <property type="entry name" value="NAD(P)-binding Rossmann-like Domain"/>
    <property type="match status" value="1"/>
</dbReference>
<dbReference type="RefSeq" id="WP_167916640.1">
    <property type="nucleotide sequence ID" value="NZ_JAAVJS010000003.1"/>
</dbReference>
<dbReference type="EMBL" id="JAAVJS010000003">
    <property type="protein sequence ID" value="NJX14383.1"/>
    <property type="molecule type" value="Genomic_DNA"/>
</dbReference>
<comment type="similarity">
    <text evidence="1">Belongs to the short-chain dehydrogenases/reductases (SDR) family.</text>
</comment>
<proteinExistence type="inferred from homology"/>
<dbReference type="PANTHER" id="PTHR24321">
    <property type="entry name" value="DEHYDROGENASES, SHORT CHAIN"/>
    <property type="match status" value="1"/>
</dbReference>
<accession>A0ABX1DCP9</accession>
<dbReference type="CDD" id="cd05233">
    <property type="entry name" value="SDR_c"/>
    <property type="match status" value="1"/>
</dbReference>
<dbReference type="PRINTS" id="PR00080">
    <property type="entry name" value="SDRFAMILY"/>
</dbReference>
<dbReference type="NCBIfam" id="NF005559">
    <property type="entry name" value="PRK07231.1"/>
    <property type="match status" value="1"/>
</dbReference>
<reference evidence="3 4" key="1">
    <citation type="submission" date="2020-03" db="EMBL/GenBank/DDBJ databases">
        <title>Tamlana sp. nov, isolated from XXX.</title>
        <authorList>
            <person name="Cao W.R."/>
        </authorList>
    </citation>
    <scope>NUCLEOTIDE SEQUENCE [LARGE SCALE GENOMIC DNA]</scope>
    <source>
        <strain evidence="3 4">HST1-43</strain>
    </source>
</reference>